<dbReference type="Pfam" id="PF07715">
    <property type="entry name" value="Plug"/>
    <property type="match status" value="1"/>
</dbReference>
<evidence type="ECO:0000256" key="4">
    <source>
        <dbReference type="ARBA" id="ARBA00022496"/>
    </source>
</evidence>
<comment type="caution">
    <text evidence="15">The sequence shown here is derived from an EMBL/GenBank/DDBJ whole genome shotgun (WGS) entry which is preliminary data.</text>
</comment>
<evidence type="ECO:0000256" key="10">
    <source>
        <dbReference type="ARBA" id="ARBA00023237"/>
    </source>
</evidence>
<dbReference type="OrthoDB" id="7051185at2"/>
<evidence type="ECO:0000256" key="9">
    <source>
        <dbReference type="ARBA" id="ARBA00023136"/>
    </source>
</evidence>
<reference evidence="16" key="1">
    <citation type="submission" date="2017-11" db="EMBL/GenBank/DDBJ databases">
        <title>The draft genome sequence of Chromatocurvus sp. F02.</title>
        <authorList>
            <person name="Du Z.-J."/>
            <person name="Chang Y.-Q."/>
        </authorList>
    </citation>
    <scope>NUCLEOTIDE SEQUENCE [LARGE SCALE GENOMIC DNA]</scope>
    <source>
        <strain evidence="16">F02</strain>
    </source>
</reference>
<dbReference type="PROSITE" id="PS52016">
    <property type="entry name" value="TONB_DEPENDENT_REC_3"/>
    <property type="match status" value="1"/>
</dbReference>
<evidence type="ECO:0000259" key="14">
    <source>
        <dbReference type="Pfam" id="PF07715"/>
    </source>
</evidence>
<keyword evidence="4" id="KW-0410">Iron transport</keyword>
<dbReference type="RefSeq" id="WP_101521892.1">
    <property type="nucleotide sequence ID" value="NZ_PKLZ01000009.1"/>
</dbReference>
<dbReference type="Pfam" id="PF00593">
    <property type="entry name" value="TonB_dep_Rec_b-barrel"/>
    <property type="match status" value="1"/>
</dbReference>
<comment type="subcellular location">
    <subcellularLocation>
        <location evidence="1 11">Cell outer membrane</location>
        <topology evidence="1 11">Multi-pass membrane protein</topology>
    </subcellularLocation>
</comment>
<dbReference type="InterPro" id="IPR039426">
    <property type="entry name" value="TonB-dep_rcpt-like"/>
</dbReference>
<feature type="domain" description="TonB-dependent receptor plug" evidence="14">
    <location>
        <begin position="49"/>
        <end position="158"/>
    </location>
</feature>
<evidence type="ECO:0000256" key="6">
    <source>
        <dbReference type="ARBA" id="ARBA00023004"/>
    </source>
</evidence>
<keyword evidence="5 11" id="KW-0812">Transmembrane</keyword>
<evidence type="ECO:0000256" key="3">
    <source>
        <dbReference type="ARBA" id="ARBA00022452"/>
    </source>
</evidence>
<evidence type="ECO:0000256" key="12">
    <source>
        <dbReference type="RuleBase" id="RU003357"/>
    </source>
</evidence>
<dbReference type="PANTHER" id="PTHR32552">
    <property type="entry name" value="FERRICHROME IRON RECEPTOR-RELATED"/>
    <property type="match status" value="1"/>
</dbReference>
<dbReference type="EMBL" id="PKLZ01000009">
    <property type="protein sequence ID" value="PLW81957.1"/>
    <property type="molecule type" value="Genomic_DNA"/>
</dbReference>
<evidence type="ECO:0000256" key="1">
    <source>
        <dbReference type="ARBA" id="ARBA00004571"/>
    </source>
</evidence>
<keyword evidence="8 12" id="KW-0798">TonB box</keyword>
<evidence type="ECO:0000256" key="5">
    <source>
        <dbReference type="ARBA" id="ARBA00022692"/>
    </source>
</evidence>
<dbReference type="InterPro" id="IPR000531">
    <property type="entry name" value="Beta-barrel_TonB"/>
</dbReference>
<keyword evidence="16" id="KW-1185">Reference proteome</keyword>
<dbReference type="InterPro" id="IPR036942">
    <property type="entry name" value="Beta-barrel_TonB_sf"/>
</dbReference>
<dbReference type="AlphaFoldDB" id="A0A2N5Y0N2"/>
<keyword evidence="10 11" id="KW-0998">Cell outer membrane</keyword>
<keyword evidence="3 11" id="KW-1134">Transmembrane beta strand</keyword>
<dbReference type="PANTHER" id="PTHR32552:SF81">
    <property type="entry name" value="TONB-DEPENDENT OUTER MEMBRANE RECEPTOR"/>
    <property type="match status" value="1"/>
</dbReference>
<proteinExistence type="inferred from homology"/>
<gene>
    <name evidence="15" type="ORF">CWI75_12740</name>
</gene>
<dbReference type="Proteomes" id="UP000234845">
    <property type="component" value="Unassembled WGS sequence"/>
</dbReference>
<dbReference type="InterPro" id="IPR012910">
    <property type="entry name" value="Plug_dom"/>
</dbReference>
<keyword evidence="6" id="KW-0408">Iron</keyword>
<evidence type="ECO:0000256" key="8">
    <source>
        <dbReference type="ARBA" id="ARBA00023077"/>
    </source>
</evidence>
<evidence type="ECO:0000256" key="11">
    <source>
        <dbReference type="PROSITE-ProRule" id="PRU01360"/>
    </source>
</evidence>
<evidence type="ECO:0008006" key="17">
    <source>
        <dbReference type="Google" id="ProtNLM"/>
    </source>
</evidence>
<evidence type="ECO:0000259" key="13">
    <source>
        <dbReference type="Pfam" id="PF00593"/>
    </source>
</evidence>
<dbReference type="SUPFAM" id="SSF56935">
    <property type="entry name" value="Porins"/>
    <property type="match status" value="1"/>
</dbReference>
<evidence type="ECO:0000313" key="15">
    <source>
        <dbReference type="EMBL" id="PLW81957.1"/>
    </source>
</evidence>
<evidence type="ECO:0000256" key="7">
    <source>
        <dbReference type="ARBA" id="ARBA00023065"/>
    </source>
</evidence>
<feature type="domain" description="TonB-dependent receptor-like beta-barrel" evidence="13">
    <location>
        <begin position="312"/>
        <end position="677"/>
    </location>
</feature>
<evidence type="ECO:0000313" key="16">
    <source>
        <dbReference type="Proteomes" id="UP000234845"/>
    </source>
</evidence>
<keyword evidence="7" id="KW-0406">Ion transport</keyword>
<accession>A0A2N5Y0N2</accession>
<dbReference type="Gene3D" id="2.40.170.20">
    <property type="entry name" value="TonB-dependent receptor, beta-barrel domain"/>
    <property type="match status" value="1"/>
</dbReference>
<organism evidence="15 16">
    <name type="scientific">Kineobactrum sediminis</name>
    <dbReference type="NCBI Taxonomy" id="1905677"/>
    <lineage>
        <taxon>Bacteria</taxon>
        <taxon>Pseudomonadati</taxon>
        <taxon>Pseudomonadota</taxon>
        <taxon>Gammaproteobacteria</taxon>
        <taxon>Cellvibrionales</taxon>
        <taxon>Halieaceae</taxon>
        <taxon>Kineobactrum</taxon>
    </lineage>
</organism>
<keyword evidence="9 11" id="KW-0472">Membrane</keyword>
<name>A0A2N5Y0N2_9GAMM</name>
<keyword evidence="2 11" id="KW-0813">Transport</keyword>
<comment type="similarity">
    <text evidence="11 12">Belongs to the TonB-dependent receptor family.</text>
</comment>
<protein>
    <recommendedName>
        <fullName evidence="17">TonB-dependent receptor</fullName>
    </recommendedName>
</protein>
<sequence>MLKHDMWRPSAICLAIGTVLAAAGPVSVSAQGMVLEEVVVTARKRAESLQETPLAVTALDATALREAGVRNLADLNTLAPNIDVVEANGSAPLASVYIRGVGQRNTGENIDSGVGIYIDDVYLGRPDGALLDLNDIQSVQVLRGPQGTLFGKNTTGGALVFTTNRPVGEFEGSIGTRIGNFGRRDLDFVLNLPLSESVWTRFSGVVRKRDGQIENLFDGKDYMDEDRQSLIWQTRWAASEDLTIDLNVNWAETDQRMRPMKCLNVDGVIGWQAQLFNTLAIIPSTGKTLGDFCDEAAAAGGGDPRKVVSDLGGEYKAKNRGASLVAEWAVNDDLMLKSVSGWRYTEASQNDELDHTAIPFLHRTNTVHPEGGAGETDQYSQELQLIGSAADDRLQYVTGLYWFREESEGRQSISFLGPFDPAIANLFFLNVSADTQQAENDAFAAYAQLEWEFSPQWRTTLGVRYTEETRELAITDFEIDTSTLDANGGPVTPLGGGLFVVQRPGFEYNPAFGFDVAGERQRKVSNSDITPMASIQYLIEGNTWIDQGSLYLTYSEGFLSGGLSESPTGELERFEPEEVESWEFGFKLDLLDRRLRLNGAFFYTDYTNRQLTTLVINPEVQSPSPATINAAESVIKGFELESTWLATDNLVIGFNATITDGDIKEFMDEQITIADTSVPAVPGCVRANLTILQVDSCPNDRSSENLPRLAEQTYLLSAQYNWETAYGVITPRIQASWKFDLEFCFDALSCTTGLWNEDKQYELSARVGWVSPDERWSGSLFGTNLTDEEYLNGGTALVESSGIGGFAVAPPRMYGMELEYRF</sequence>
<evidence type="ECO:0000256" key="2">
    <source>
        <dbReference type="ARBA" id="ARBA00022448"/>
    </source>
</evidence>
<dbReference type="GO" id="GO:0006826">
    <property type="term" value="P:iron ion transport"/>
    <property type="evidence" value="ECO:0007669"/>
    <property type="project" value="UniProtKB-KW"/>
</dbReference>
<dbReference type="GO" id="GO:0009279">
    <property type="term" value="C:cell outer membrane"/>
    <property type="evidence" value="ECO:0007669"/>
    <property type="project" value="UniProtKB-SubCell"/>
</dbReference>